<evidence type="ECO:0000256" key="2">
    <source>
        <dbReference type="ARBA" id="ARBA00007342"/>
    </source>
</evidence>
<dbReference type="PANTHER" id="PTHR39453">
    <property type="entry name" value="PHOSPHATE PROPANOYLTRANSFERASE"/>
    <property type="match status" value="1"/>
</dbReference>
<comment type="cofactor">
    <cofactor evidence="1">
        <name>Zn(2+)</name>
        <dbReference type="ChEBI" id="CHEBI:29105"/>
    </cofactor>
</comment>
<dbReference type="EC" id="2.3.1.222" evidence="3"/>
<reference evidence="13 14" key="1">
    <citation type="submission" date="2023-04" db="EMBL/GenBank/DDBJ databases">
        <authorList>
            <person name="Hsu D."/>
        </authorList>
    </citation>
    <scope>NUCLEOTIDE SEQUENCE [LARGE SCALE GENOMIC DNA]</scope>
    <source>
        <strain evidence="13 14">MK1</strain>
    </source>
</reference>
<dbReference type="EMBL" id="CP121694">
    <property type="protein sequence ID" value="WRO22042.1"/>
    <property type="molecule type" value="Genomic_DNA"/>
</dbReference>
<evidence type="ECO:0000256" key="7">
    <source>
        <dbReference type="ARBA" id="ARBA00022833"/>
    </source>
</evidence>
<organism evidence="13 14">
    <name type="scientific">Metallumcola ferriviriculae</name>
    <dbReference type="NCBI Taxonomy" id="3039180"/>
    <lineage>
        <taxon>Bacteria</taxon>
        <taxon>Bacillati</taxon>
        <taxon>Bacillota</taxon>
        <taxon>Clostridia</taxon>
        <taxon>Neomoorellales</taxon>
        <taxon>Desulfitibacteraceae</taxon>
        <taxon>Metallumcola</taxon>
    </lineage>
</organism>
<evidence type="ECO:0000256" key="1">
    <source>
        <dbReference type="ARBA" id="ARBA00001947"/>
    </source>
</evidence>
<keyword evidence="8 13" id="KW-0012">Acyltransferase</keyword>
<dbReference type="KEGG" id="dbc:MFMK1_001863"/>
<gene>
    <name evidence="13" type="primary">pduL</name>
    <name evidence="13" type="ORF">MFMK1_001863</name>
</gene>
<comment type="similarity">
    <text evidence="2">Belongs to the PduL family.</text>
</comment>
<sequence>MEIQVGVSARHIHLSEEHLQKLFGAGYQLTPERYLSIATQYISKERLTVRGPKGELSKVAIIGPARPKTQVEISKTDGFTIGINVPVRLSGDLEGSESVTLVGPAGELLISEGLIVAMRHIHMTVDDAEEFGFQHKDFAMVVVKGARSLVFDFVVVRVAAENTHTEIHLDTDEANTSNLRTGDGAELLHVNDKKLRLEQIINMFDERQLRILEQSVDEILVDEKKRLAMMEDILSNLRRK</sequence>
<dbReference type="GO" id="GO:0016747">
    <property type="term" value="F:acyltransferase activity, transferring groups other than amino-acyl groups"/>
    <property type="evidence" value="ECO:0007669"/>
    <property type="project" value="InterPro"/>
</dbReference>
<dbReference type="InterPro" id="IPR008300">
    <property type="entry name" value="PTAC"/>
</dbReference>
<dbReference type="GO" id="GO:0046872">
    <property type="term" value="F:metal ion binding"/>
    <property type="evidence" value="ECO:0007669"/>
    <property type="project" value="UniProtKB-KW"/>
</dbReference>
<evidence type="ECO:0000256" key="3">
    <source>
        <dbReference type="ARBA" id="ARBA00012206"/>
    </source>
</evidence>
<proteinExistence type="inferred from homology"/>
<dbReference type="Proteomes" id="UP001329915">
    <property type="component" value="Chromosome"/>
</dbReference>
<dbReference type="AlphaFoldDB" id="A0AAU0UPC4"/>
<evidence type="ECO:0000313" key="14">
    <source>
        <dbReference type="Proteomes" id="UP001329915"/>
    </source>
</evidence>
<protein>
    <recommendedName>
        <fullName evidence="4">Phosphate propanoyltransferase</fullName>
        <ecNumber evidence="3">2.3.1.222</ecNumber>
    </recommendedName>
    <alternativeName>
        <fullName evidence="10">Phosphate acyltransferase PduL</fullName>
    </alternativeName>
    <alternativeName>
        <fullName evidence="9">Phosphotransacylase PduL</fullName>
    </alternativeName>
    <alternativeName>
        <fullName evidence="11">Propanediol utilization protein PduL</fullName>
    </alternativeName>
</protein>
<accession>A0AAU0UPC4</accession>
<evidence type="ECO:0000256" key="9">
    <source>
        <dbReference type="ARBA" id="ARBA00030044"/>
    </source>
</evidence>
<dbReference type="RefSeq" id="WP_366921463.1">
    <property type="nucleotide sequence ID" value="NZ_CP121694.1"/>
</dbReference>
<evidence type="ECO:0000256" key="6">
    <source>
        <dbReference type="ARBA" id="ARBA00022723"/>
    </source>
</evidence>
<evidence type="ECO:0000256" key="5">
    <source>
        <dbReference type="ARBA" id="ARBA00022679"/>
    </source>
</evidence>
<name>A0AAU0UPC4_9FIRM</name>
<evidence type="ECO:0000256" key="4">
    <source>
        <dbReference type="ARBA" id="ARBA00020837"/>
    </source>
</evidence>
<dbReference type="PANTHER" id="PTHR39453:SF1">
    <property type="entry name" value="PHOSPHATE PROPANOYLTRANSFERASE"/>
    <property type="match status" value="1"/>
</dbReference>
<comment type="catalytic activity">
    <reaction evidence="12">
        <text>propanoyl-CoA + phosphate = propanoyl phosphate + CoA</text>
        <dbReference type="Rhea" id="RHEA:28046"/>
        <dbReference type="ChEBI" id="CHEBI:43474"/>
        <dbReference type="ChEBI" id="CHEBI:57287"/>
        <dbReference type="ChEBI" id="CHEBI:57392"/>
        <dbReference type="ChEBI" id="CHEBI:58933"/>
        <dbReference type="EC" id="2.3.1.222"/>
    </reaction>
</comment>
<evidence type="ECO:0000256" key="8">
    <source>
        <dbReference type="ARBA" id="ARBA00023315"/>
    </source>
</evidence>
<evidence type="ECO:0000313" key="13">
    <source>
        <dbReference type="EMBL" id="WRO22042.1"/>
    </source>
</evidence>
<evidence type="ECO:0000256" key="12">
    <source>
        <dbReference type="ARBA" id="ARBA00047589"/>
    </source>
</evidence>
<dbReference type="NCBIfam" id="NF011652">
    <property type="entry name" value="PRK15070.1"/>
    <property type="match status" value="1"/>
</dbReference>
<evidence type="ECO:0000256" key="10">
    <source>
        <dbReference type="ARBA" id="ARBA00030939"/>
    </source>
</evidence>
<dbReference type="Pfam" id="PF06130">
    <property type="entry name" value="PTAC"/>
    <property type="match status" value="1"/>
</dbReference>
<keyword evidence="5 13" id="KW-0808">Transferase</keyword>
<keyword evidence="7" id="KW-0862">Zinc</keyword>
<keyword evidence="14" id="KW-1185">Reference proteome</keyword>
<evidence type="ECO:0000256" key="11">
    <source>
        <dbReference type="ARBA" id="ARBA00033077"/>
    </source>
</evidence>
<keyword evidence="6" id="KW-0479">Metal-binding</keyword>